<name>A0A5M8QXQ6_9BACT</name>
<evidence type="ECO:0000313" key="2">
    <source>
        <dbReference type="Proteomes" id="UP000323994"/>
    </source>
</evidence>
<accession>A0A5M8QXQ6</accession>
<dbReference type="OrthoDB" id="9837272at2"/>
<proteinExistence type="predicted"/>
<protein>
    <submittedName>
        <fullName evidence="1">Uncharacterized protein</fullName>
    </submittedName>
</protein>
<evidence type="ECO:0000313" key="1">
    <source>
        <dbReference type="EMBL" id="KAA6439466.1"/>
    </source>
</evidence>
<sequence>MYPKATQIEIETVRILFRRFIRNRCSQKEIAQALVFLQSAEGREMYAELMDQEFMKREFDEDCFSNRHIRRQFAALERKIDKTARESYVNTGLN</sequence>
<dbReference type="EMBL" id="VBSN01000038">
    <property type="protein sequence ID" value="KAA6439466.1"/>
    <property type="molecule type" value="Genomic_DNA"/>
</dbReference>
<reference evidence="1 2" key="1">
    <citation type="submission" date="2019-05" db="EMBL/GenBank/DDBJ databases">
        <authorList>
            <person name="Qu J.-H."/>
        </authorList>
    </citation>
    <scope>NUCLEOTIDE SEQUENCE [LARGE SCALE GENOMIC DNA]</scope>
    <source>
        <strain evidence="1 2">NS28</strain>
    </source>
</reference>
<dbReference type="AlphaFoldDB" id="A0A5M8QXQ6"/>
<dbReference type="Proteomes" id="UP000323994">
    <property type="component" value="Unassembled WGS sequence"/>
</dbReference>
<organism evidence="1 2">
    <name type="scientific">Dyadobacter flavalbus</name>
    <dbReference type="NCBI Taxonomy" id="2579942"/>
    <lineage>
        <taxon>Bacteria</taxon>
        <taxon>Pseudomonadati</taxon>
        <taxon>Bacteroidota</taxon>
        <taxon>Cytophagia</taxon>
        <taxon>Cytophagales</taxon>
        <taxon>Spirosomataceae</taxon>
        <taxon>Dyadobacter</taxon>
    </lineage>
</organism>
<keyword evidence="2" id="KW-1185">Reference proteome</keyword>
<dbReference type="RefSeq" id="WP_139012715.1">
    <property type="nucleotide sequence ID" value="NZ_VBSN01000038.1"/>
</dbReference>
<comment type="caution">
    <text evidence="1">The sequence shown here is derived from an EMBL/GenBank/DDBJ whole genome shotgun (WGS) entry which is preliminary data.</text>
</comment>
<gene>
    <name evidence="1" type="ORF">FEM33_14515</name>
</gene>